<keyword evidence="4 7" id="KW-0574">Periplasm</keyword>
<dbReference type="Gene3D" id="3.10.450.70">
    <property type="entry name" value="Disulphide bond isomerase, DsbC/G, N-terminal"/>
    <property type="match status" value="1"/>
</dbReference>
<evidence type="ECO:0000256" key="3">
    <source>
        <dbReference type="ARBA" id="ARBA00022729"/>
    </source>
</evidence>
<gene>
    <name evidence="10" type="primary">dsbC</name>
    <name evidence="10" type="ORF">ACFFIT_04475</name>
</gene>
<name>A0ABV6CAR6_9GAMM</name>
<accession>A0ABV6CAR6</accession>
<evidence type="ECO:0000256" key="1">
    <source>
        <dbReference type="ARBA" id="ARBA00004418"/>
    </source>
</evidence>
<dbReference type="InterPro" id="IPR009094">
    <property type="entry name" value="DiS-bond_isomerase_DsbC/G_N_sf"/>
</dbReference>
<comment type="similarity">
    <text evidence="2 7">Belongs to the thioredoxin family. DsbC subfamily.</text>
</comment>
<dbReference type="InterPro" id="IPR036249">
    <property type="entry name" value="Thioredoxin-like_sf"/>
</dbReference>
<dbReference type="InterPro" id="IPR012336">
    <property type="entry name" value="Thioredoxin-like_fold"/>
</dbReference>
<keyword evidence="10" id="KW-0413">Isomerase</keyword>
<evidence type="ECO:0000256" key="4">
    <source>
        <dbReference type="ARBA" id="ARBA00022764"/>
    </source>
</evidence>
<keyword evidence="5" id="KW-1015">Disulfide bond</keyword>
<dbReference type="Pfam" id="PF10411">
    <property type="entry name" value="DsbC_N"/>
    <property type="match status" value="1"/>
</dbReference>
<dbReference type="CDD" id="cd03020">
    <property type="entry name" value="DsbA_DsbC_DsbG"/>
    <property type="match status" value="1"/>
</dbReference>
<dbReference type="InterPro" id="IPR033954">
    <property type="entry name" value="DiS-bond_Isoase_DsbC/G"/>
</dbReference>
<comment type="function">
    <text evidence="7">Required for disulfide bond formation in some periplasmic proteins. Acts by transferring its disulfide bond to other proteins and is reduced in the process.</text>
</comment>
<keyword evidence="6 7" id="KW-0676">Redox-active center</keyword>
<evidence type="ECO:0000313" key="10">
    <source>
        <dbReference type="EMBL" id="MFC0179356.1"/>
    </source>
</evidence>
<protein>
    <recommendedName>
        <fullName evidence="7">Thiol:disulfide interchange protein</fullName>
    </recommendedName>
</protein>
<dbReference type="Proteomes" id="UP001589758">
    <property type="component" value="Unassembled WGS sequence"/>
</dbReference>
<keyword evidence="11" id="KW-1185">Reference proteome</keyword>
<reference evidence="10 11" key="1">
    <citation type="submission" date="2024-09" db="EMBL/GenBank/DDBJ databases">
        <authorList>
            <person name="Sun Q."/>
            <person name="Mori K."/>
        </authorList>
    </citation>
    <scope>NUCLEOTIDE SEQUENCE [LARGE SCALE GENOMIC DNA]</scope>
    <source>
        <strain evidence="10 11">CCM 8545</strain>
    </source>
</reference>
<dbReference type="PANTHER" id="PTHR35272:SF3">
    <property type="entry name" value="THIOL:DISULFIDE INTERCHANGE PROTEIN DSBC"/>
    <property type="match status" value="1"/>
</dbReference>
<keyword evidence="3 7" id="KW-0732">Signal</keyword>
<dbReference type="Gene3D" id="3.40.30.10">
    <property type="entry name" value="Glutaredoxin"/>
    <property type="match status" value="1"/>
</dbReference>
<evidence type="ECO:0000313" key="11">
    <source>
        <dbReference type="Proteomes" id="UP001589758"/>
    </source>
</evidence>
<evidence type="ECO:0000259" key="8">
    <source>
        <dbReference type="Pfam" id="PF10411"/>
    </source>
</evidence>
<dbReference type="RefSeq" id="WP_385876491.1">
    <property type="nucleotide sequence ID" value="NZ_JBHLXE010000046.1"/>
</dbReference>
<feature type="domain" description="Thioredoxin-like fold" evidence="9">
    <location>
        <begin position="101"/>
        <end position="224"/>
    </location>
</feature>
<evidence type="ECO:0000256" key="2">
    <source>
        <dbReference type="ARBA" id="ARBA00009813"/>
    </source>
</evidence>
<sequence>MRNLLTIATFLSLPLSALANQAIENKLNQLGVNIKTIEESPLKGIKTVTTEQGVMLASEDGNFLFTGELYDLSGETPVNYMIAKLKGEVDKLSDEMIVYPAKNEKFSITVFTDITCGYCQKLHEQINEYNDLGITVKYLAFPRQGPTSENADNMQSVWCMAERNKAFDLATSGELPAKATCDIDIKTHYNLGNQMGVTGTPAIITPNGNLVPGYLPPQDMLSMLQNQ</sequence>
<dbReference type="Pfam" id="PF13098">
    <property type="entry name" value="Thioredoxin_2"/>
    <property type="match status" value="1"/>
</dbReference>
<comment type="subcellular location">
    <subcellularLocation>
        <location evidence="1 7">Periplasm</location>
    </subcellularLocation>
</comment>
<proteinExistence type="inferred from homology"/>
<dbReference type="SUPFAM" id="SSF54423">
    <property type="entry name" value="DsbC/DsbG N-terminal domain-like"/>
    <property type="match status" value="1"/>
</dbReference>
<dbReference type="NCBIfam" id="NF008129">
    <property type="entry name" value="PRK10877.1"/>
    <property type="match status" value="1"/>
</dbReference>
<evidence type="ECO:0000259" key="9">
    <source>
        <dbReference type="Pfam" id="PF13098"/>
    </source>
</evidence>
<comment type="caution">
    <text evidence="10">The sequence shown here is derived from an EMBL/GenBank/DDBJ whole genome shotgun (WGS) entry which is preliminary data.</text>
</comment>
<evidence type="ECO:0000256" key="7">
    <source>
        <dbReference type="RuleBase" id="RU364038"/>
    </source>
</evidence>
<feature type="chain" id="PRO_5044979499" description="Thiol:disulfide interchange protein" evidence="7">
    <location>
        <begin position="20"/>
        <end position="227"/>
    </location>
</feature>
<organism evidence="10 11">
    <name type="scientific">Thorsellia kenyensis</name>
    <dbReference type="NCBI Taxonomy" id="1549888"/>
    <lineage>
        <taxon>Bacteria</taxon>
        <taxon>Pseudomonadati</taxon>
        <taxon>Pseudomonadota</taxon>
        <taxon>Gammaproteobacteria</taxon>
        <taxon>Enterobacterales</taxon>
        <taxon>Thorselliaceae</taxon>
        <taxon>Thorsellia</taxon>
    </lineage>
</organism>
<dbReference type="PANTHER" id="PTHR35272">
    <property type="entry name" value="THIOL:DISULFIDE INTERCHANGE PROTEIN DSBC-RELATED"/>
    <property type="match status" value="1"/>
</dbReference>
<dbReference type="SUPFAM" id="SSF52833">
    <property type="entry name" value="Thioredoxin-like"/>
    <property type="match status" value="1"/>
</dbReference>
<evidence type="ECO:0000256" key="5">
    <source>
        <dbReference type="ARBA" id="ARBA00023157"/>
    </source>
</evidence>
<feature type="signal peptide" evidence="7">
    <location>
        <begin position="1"/>
        <end position="19"/>
    </location>
</feature>
<evidence type="ECO:0000256" key="6">
    <source>
        <dbReference type="ARBA" id="ARBA00023284"/>
    </source>
</evidence>
<feature type="domain" description="Disulphide bond isomerase DsbC/G N-terminal" evidence="8">
    <location>
        <begin position="17"/>
        <end position="75"/>
    </location>
</feature>
<dbReference type="InterPro" id="IPR018950">
    <property type="entry name" value="DiS-bond_isomerase_DsbC/G_N"/>
</dbReference>
<dbReference type="GO" id="GO:0003756">
    <property type="term" value="F:protein disulfide isomerase activity"/>
    <property type="evidence" value="ECO:0007669"/>
    <property type="project" value="UniProtKB-EC"/>
</dbReference>
<dbReference type="InterPro" id="IPR051470">
    <property type="entry name" value="Thiol:disulfide_interchange"/>
</dbReference>
<dbReference type="EMBL" id="JBHLXE010000046">
    <property type="protein sequence ID" value="MFC0179356.1"/>
    <property type="molecule type" value="Genomic_DNA"/>
</dbReference>